<proteinExistence type="inferred from homology"/>
<keyword evidence="7 11" id="KW-0805">Transcription regulation</keyword>
<dbReference type="SUPFAM" id="SSF81296">
    <property type="entry name" value="E set domains"/>
    <property type="match status" value="1"/>
</dbReference>
<evidence type="ECO:0000256" key="12">
    <source>
        <dbReference type="SAM" id="MobiDB-lite"/>
    </source>
</evidence>
<reference evidence="14 15" key="1">
    <citation type="submission" date="2019-08" db="EMBL/GenBank/DDBJ databases">
        <title>A chromosome-level genome assembly, high-density linkage maps, and genome scans reveal the genomic architecture of hybrid incompatibilities underlying speciation via character displacement in darters (Percidae: Etheostominae).</title>
        <authorList>
            <person name="Moran R.L."/>
            <person name="Catchen J.M."/>
            <person name="Fuller R.C."/>
        </authorList>
    </citation>
    <scope>NUCLEOTIDE SEQUENCE [LARGE SCALE GENOMIC DNA]</scope>
    <source>
        <strain evidence="14">EspeVRDwgs_2016</strain>
        <tissue evidence="14">Muscle</tissue>
    </source>
</reference>
<feature type="region of interest" description="Disordered" evidence="12">
    <location>
        <begin position="550"/>
        <end position="581"/>
    </location>
</feature>
<dbReference type="InterPro" id="IPR013783">
    <property type="entry name" value="Ig-like_fold"/>
</dbReference>
<protein>
    <recommendedName>
        <fullName evidence="13">IPT/TIG domain-containing protein</fullName>
    </recommendedName>
</protein>
<dbReference type="FunFam" id="2.60.40.10:FF:000021">
    <property type="entry name" value="transcription factor COE1 isoform X2"/>
    <property type="match status" value="1"/>
</dbReference>
<evidence type="ECO:0000256" key="11">
    <source>
        <dbReference type="RuleBase" id="RU004489"/>
    </source>
</evidence>
<evidence type="ECO:0000256" key="10">
    <source>
        <dbReference type="ARBA" id="ARBA00023242"/>
    </source>
</evidence>
<dbReference type="InterPro" id="IPR038173">
    <property type="entry name" value="COE_DBD_sf"/>
</dbReference>
<dbReference type="GO" id="GO:0007399">
    <property type="term" value="P:nervous system development"/>
    <property type="evidence" value="ECO:0007669"/>
    <property type="project" value="UniProtKB-ARBA"/>
</dbReference>
<evidence type="ECO:0000259" key="13">
    <source>
        <dbReference type="SMART" id="SM00429"/>
    </source>
</evidence>
<dbReference type="SMART" id="SM00429">
    <property type="entry name" value="IPT"/>
    <property type="match status" value="1"/>
</dbReference>
<dbReference type="Pfam" id="PF16422">
    <property type="entry name" value="COE1_DBD"/>
    <property type="match status" value="1"/>
</dbReference>
<dbReference type="EMBL" id="VOFY01000005">
    <property type="protein sequence ID" value="KAA8592223.1"/>
    <property type="molecule type" value="Genomic_DNA"/>
</dbReference>
<evidence type="ECO:0000256" key="7">
    <source>
        <dbReference type="ARBA" id="ARBA00023015"/>
    </source>
</evidence>
<organism evidence="14 15">
    <name type="scientific">Etheostoma spectabile</name>
    <name type="common">orangethroat darter</name>
    <dbReference type="NCBI Taxonomy" id="54343"/>
    <lineage>
        <taxon>Eukaryota</taxon>
        <taxon>Metazoa</taxon>
        <taxon>Chordata</taxon>
        <taxon>Craniata</taxon>
        <taxon>Vertebrata</taxon>
        <taxon>Euteleostomi</taxon>
        <taxon>Actinopterygii</taxon>
        <taxon>Neopterygii</taxon>
        <taxon>Teleostei</taxon>
        <taxon>Neoteleostei</taxon>
        <taxon>Acanthomorphata</taxon>
        <taxon>Eupercaria</taxon>
        <taxon>Perciformes</taxon>
        <taxon>Percoidei</taxon>
        <taxon>Percidae</taxon>
        <taxon>Etheostomatinae</taxon>
        <taxon>Etheostoma</taxon>
    </lineage>
</organism>
<feature type="region of interest" description="Disordered" evidence="12">
    <location>
        <begin position="502"/>
        <end position="532"/>
    </location>
</feature>
<comment type="caution">
    <text evidence="14">The sequence shown here is derived from an EMBL/GenBank/DDBJ whole genome shotgun (WGS) entry which is preliminary data.</text>
</comment>
<dbReference type="Gene3D" id="1.10.287.4280">
    <property type="match status" value="1"/>
</dbReference>
<keyword evidence="6 11" id="KW-0862">Zinc</keyword>
<dbReference type="Gene3D" id="2.60.40.10">
    <property type="entry name" value="Immunoglobulins"/>
    <property type="match status" value="1"/>
</dbReference>
<keyword evidence="9 11" id="KW-0804">Transcription</keyword>
<evidence type="ECO:0000256" key="8">
    <source>
        <dbReference type="ARBA" id="ARBA00023125"/>
    </source>
</evidence>
<dbReference type="InterPro" id="IPR032200">
    <property type="entry name" value="COE_DBD"/>
</dbReference>
<keyword evidence="8 11" id="KW-0238">DNA-binding</keyword>
<dbReference type="PANTHER" id="PTHR10747">
    <property type="entry name" value="TRANSCRIPTION FACTOR COE FAMILY MEMBER"/>
    <property type="match status" value="1"/>
</dbReference>
<dbReference type="GO" id="GO:0008270">
    <property type="term" value="F:zinc ion binding"/>
    <property type="evidence" value="ECO:0007669"/>
    <property type="project" value="UniProtKB-KW"/>
</dbReference>
<dbReference type="InterPro" id="IPR002909">
    <property type="entry name" value="IPT_dom"/>
</dbReference>
<dbReference type="AlphaFoldDB" id="A0A5J5DFX7"/>
<dbReference type="FunFam" id="2.60.40.3180:FF:000004">
    <property type="entry name" value="Transcription factor COE1"/>
    <property type="match status" value="1"/>
</dbReference>
<dbReference type="CDD" id="cd01175">
    <property type="entry name" value="IPT_COE"/>
    <property type="match status" value="1"/>
</dbReference>
<comment type="subcellular location">
    <subcellularLocation>
        <location evidence="1 11">Nucleus</location>
    </subcellularLocation>
</comment>
<dbReference type="InterPro" id="IPR014756">
    <property type="entry name" value="Ig_E-set"/>
</dbReference>
<evidence type="ECO:0000256" key="4">
    <source>
        <dbReference type="ARBA" id="ARBA00022723"/>
    </source>
</evidence>
<keyword evidence="3 11" id="KW-0217">Developmental protein</keyword>
<dbReference type="Pfam" id="PF01833">
    <property type="entry name" value="TIG"/>
    <property type="match status" value="1"/>
</dbReference>
<evidence type="ECO:0000256" key="3">
    <source>
        <dbReference type="ARBA" id="ARBA00022473"/>
    </source>
</evidence>
<dbReference type="FunFam" id="1.10.287.4280:FF:000001">
    <property type="entry name" value="transcription factor COE1 isoform X2"/>
    <property type="match status" value="1"/>
</dbReference>
<dbReference type="Pfam" id="PF16423">
    <property type="entry name" value="COE1_HLH"/>
    <property type="match status" value="1"/>
</dbReference>
<evidence type="ECO:0000313" key="14">
    <source>
        <dbReference type="EMBL" id="KAA8592223.1"/>
    </source>
</evidence>
<keyword evidence="4 11" id="KW-0479">Metal-binding</keyword>
<dbReference type="Proteomes" id="UP000327493">
    <property type="component" value="Chromosome 5"/>
</dbReference>
<keyword evidence="15" id="KW-1185">Reference proteome</keyword>
<keyword evidence="10 11" id="KW-0539">Nucleus</keyword>
<evidence type="ECO:0000256" key="6">
    <source>
        <dbReference type="ARBA" id="ARBA00022833"/>
    </source>
</evidence>
<feature type="region of interest" description="Disordered" evidence="12">
    <location>
        <begin position="61"/>
        <end position="83"/>
    </location>
</feature>
<dbReference type="GO" id="GO:0003677">
    <property type="term" value="F:DNA binding"/>
    <property type="evidence" value="ECO:0007669"/>
    <property type="project" value="UniProtKB-KW"/>
</dbReference>
<feature type="domain" description="IPT/TIG" evidence="13">
    <location>
        <begin position="262"/>
        <end position="346"/>
    </location>
</feature>
<dbReference type="InterPro" id="IPR032201">
    <property type="entry name" value="COE_HLH"/>
</dbReference>
<evidence type="ECO:0000313" key="15">
    <source>
        <dbReference type="Proteomes" id="UP000327493"/>
    </source>
</evidence>
<dbReference type="InterPro" id="IPR003523">
    <property type="entry name" value="Transcription_factor_COE"/>
</dbReference>
<dbReference type="GO" id="GO:0005634">
    <property type="term" value="C:nucleus"/>
    <property type="evidence" value="ECO:0007669"/>
    <property type="project" value="UniProtKB-SubCell"/>
</dbReference>
<evidence type="ECO:0000256" key="1">
    <source>
        <dbReference type="ARBA" id="ARBA00004123"/>
    </source>
</evidence>
<accession>A0A5J5DFX7</accession>
<keyword evidence="5 11" id="KW-0863">Zinc-finger</keyword>
<dbReference type="Gene3D" id="2.60.40.3180">
    <property type="entry name" value="Transcription factor COE1, DNA-binding domain"/>
    <property type="match status" value="1"/>
</dbReference>
<gene>
    <name evidence="14" type="ORF">FQN60_017678</name>
</gene>
<feature type="compositionally biased region" description="Low complexity" evidence="12">
    <location>
        <begin position="520"/>
        <end position="532"/>
    </location>
</feature>
<sequence>MRQRGYQFMEGFLCPISSVKGHVPRVLTLVTSLASSLPGDPGPGVFITIPHLTSPFHPPNTALPMEENKTPPSLPPGCSSARASGVIRTGNDEKKSTNKVKNPFRKCTKPEVDVDNLSIRHGDFGIAAELRCHGSGLCCRTVYTWDLESLSVVSISPFSQVFFGIAVAASRSFSASLNLHSHHPQKFFLKFFLKCNQNCLKTAGNPRDMRRFQVVLSSTVSVDGHVLAVSDNMFVHNNSKHGRRARRLEPGESVENSMEYATPCIKAISPSEGWTTGGAMVIVIGENFFDGLQVVFGSMLVWSELITPHAIRVQTPPRHIPGVVEVTLSYKSKQFCKGAPGRFIYTALNEPTIDYGFQRLQKVIPRHPGDPEKLAKEILLKRAADLVEALYGNPHSNQDMLLKRAADIAEALYSVPRPHSQLQALPSSPAHGSVMGLGSYPSQLGVSIGEHGQSSQGYIRNSSSLSPRGYPSASTPQQSGYGGSGGMTGGYGTVPMTSLGVPGSPGFSSASPTGSPYIMPSSPTIPGSSSSSSSLLPFSSFPSAAKQKSAFAPVLRPQGSPSPACPASGGNSFRDPGQRRTGRVVRALTDSMKLEEAGCYLSVYGLKCHVSALSVS</sequence>
<feature type="region of interest" description="Disordered" evidence="12">
    <location>
        <begin position="446"/>
        <end position="488"/>
    </location>
</feature>
<dbReference type="InterPro" id="IPR038006">
    <property type="entry name" value="COE_IPT"/>
</dbReference>
<feature type="compositionally biased region" description="Polar residues" evidence="12">
    <location>
        <begin position="452"/>
        <end position="478"/>
    </location>
</feature>
<dbReference type="GO" id="GO:0003700">
    <property type="term" value="F:DNA-binding transcription factor activity"/>
    <property type="evidence" value="ECO:0007669"/>
    <property type="project" value="InterPro"/>
</dbReference>
<evidence type="ECO:0000256" key="9">
    <source>
        <dbReference type="ARBA" id="ARBA00023163"/>
    </source>
</evidence>
<comment type="similarity">
    <text evidence="2 11">Belongs to the COE family.</text>
</comment>
<evidence type="ECO:0000256" key="5">
    <source>
        <dbReference type="ARBA" id="ARBA00022771"/>
    </source>
</evidence>
<evidence type="ECO:0000256" key="2">
    <source>
        <dbReference type="ARBA" id="ARBA00010340"/>
    </source>
</evidence>
<name>A0A5J5DFX7_9PERO</name>